<name>A0ABZ2LSL0_9BACT</name>
<feature type="region of interest" description="Disordered" evidence="1">
    <location>
        <begin position="25"/>
        <end position="86"/>
    </location>
</feature>
<evidence type="ECO:0008006" key="5">
    <source>
        <dbReference type="Google" id="ProtNLM"/>
    </source>
</evidence>
<keyword evidence="2" id="KW-0732">Signal</keyword>
<evidence type="ECO:0000256" key="2">
    <source>
        <dbReference type="SAM" id="SignalP"/>
    </source>
</evidence>
<evidence type="ECO:0000313" key="4">
    <source>
        <dbReference type="Proteomes" id="UP001370348"/>
    </source>
</evidence>
<protein>
    <recommendedName>
        <fullName evidence="5">Lipoprotein</fullName>
    </recommendedName>
</protein>
<proteinExistence type="predicted"/>
<feature type="signal peptide" evidence="2">
    <location>
        <begin position="1"/>
        <end position="20"/>
    </location>
</feature>
<keyword evidence="4" id="KW-1185">Reference proteome</keyword>
<gene>
    <name evidence="3" type="ORF">LZC94_39435</name>
</gene>
<dbReference type="PROSITE" id="PS51257">
    <property type="entry name" value="PROKAR_LIPOPROTEIN"/>
    <property type="match status" value="1"/>
</dbReference>
<sequence>MSVRSVSVVIAMALGLMACAGQSRGTSAYAGHDPSSIYQPTPSSPPLAVNPPITVTGTPGTAQGVPGCEESVASSGSGSPNRRLCP</sequence>
<dbReference type="Proteomes" id="UP001370348">
    <property type="component" value="Chromosome"/>
</dbReference>
<dbReference type="RefSeq" id="WP_394823513.1">
    <property type="nucleotide sequence ID" value="NZ_CP089984.1"/>
</dbReference>
<organism evidence="3 4">
    <name type="scientific">Pendulispora albinea</name>
    <dbReference type="NCBI Taxonomy" id="2741071"/>
    <lineage>
        <taxon>Bacteria</taxon>
        <taxon>Pseudomonadati</taxon>
        <taxon>Myxococcota</taxon>
        <taxon>Myxococcia</taxon>
        <taxon>Myxococcales</taxon>
        <taxon>Sorangiineae</taxon>
        <taxon>Pendulisporaceae</taxon>
        <taxon>Pendulispora</taxon>
    </lineage>
</organism>
<accession>A0ABZ2LSL0</accession>
<evidence type="ECO:0000313" key="3">
    <source>
        <dbReference type="EMBL" id="WXB13894.1"/>
    </source>
</evidence>
<evidence type="ECO:0000256" key="1">
    <source>
        <dbReference type="SAM" id="MobiDB-lite"/>
    </source>
</evidence>
<feature type="chain" id="PRO_5046135222" description="Lipoprotein" evidence="2">
    <location>
        <begin position="21"/>
        <end position="86"/>
    </location>
</feature>
<reference evidence="3 4" key="1">
    <citation type="submission" date="2021-12" db="EMBL/GenBank/DDBJ databases">
        <title>Discovery of the Pendulisporaceae a myxobacterial family with distinct sporulation behavior and unique specialized metabolism.</title>
        <authorList>
            <person name="Garcia R."/>
            <person name="Popoff A."/>
            <person name="Bader C.D."/>
            <person name="Loehr J."/>
            <person name="Walesch S."/>
            <person name="Walt C."/>
            <person name="Boldt J."/>
            <person name="Bunk B."/>
            <person name="Haeckl F.J.F.P.J."/>
            <person name="Gunesch A.P."/>
            <person name="Birkelbach J."/>
            <person name="Nuebel U."/>
            <person name="Pietschmann T."/>
            <person name="Bach T."/>
            <person name="Mueller R."/>
        </authorList>
    </citation>
    <scope>NUCLEOTIDE SEQUENCE [LARGE SCALE GENOMIC DNA]</scope>
    <source>
        <strain evidence="3 4">MSr11954</strain>
    </source>
</reference>
<dbReference type="EMBL" id="CP089984">
    <property type="protein sequence ID" value="WXB13894.1"/>
    <property type="molecule type" value="Genomic_DNA"/>
</dbReference>